<evidence type="ECO:0000313" key="2">
    <source>
        <dbReference type="EnsemblPlants" id="PAC:32948761.CDS.1"/>
    </source>
</evidence>
<evidence type="ECO:0000313" key="3">
    <source>
        <dbReference type="Proteomes" id="UP000006727"/>
    </source>
</evidence>
<dbReference type="EnsemblPlants" id="Pp3c23_11800V3.2">
    <property type="protein sequence ID" value="PAC:32948762.CDS.1"/>
    <property type="gene ID" value="Pp3c23_11800"/>
</dbReference>
<dbReference type="Gramene" id="Pp3c23_11800V3.1">
    <property type="protein sequence ID" value="PAC:32948761.CDS.1"/>
    <property type="gene ID" value="Pp3c23_11800"/>
</dbReference>
<protein>
    <submittedName>
        <fullName evidence="1 2">Uncharacterized protein</fullName>
    </submittedName>
</protein>
<organism evidence="1">
    <name type="scientific">Physcomitrium patens</name>
    <name type="common">Spreading-leaved earth moss</name>
    <name type="synonym">Physcomitrella patens</name>
    <dbReference type="NCBI Taxonomy" id="3218"/>
    <lineage>
        <taxon>Eukaryota</taxon>
        <taxon>Viridiplantae</taxon>
        <taxon>Streptophyta</taxon>
        <taxon>Embryophyta</taxon>
        <taxon>Bryophyta</taxon>
        <taxon>Bryophytina</taxon>
        <taxon>Bryopsida</taxon>
        <taxon>Funariidae</taxon>
        <taxon>Funariales</taxon>
        <taxon>Funariaceae</taxon>
        <taxon>Physcomitrium</taxon>
    </lineage>
</organism>
<reference evidence="2" key="3">
    <citation type="submission" date="2020-12" db="UniProtKB">
        <authorList>
            <consortium name="EnsemblPlants"/>
        </authorList>
    </citation>
    <scope>IDENTIFICATION</scope>
</reference>
<reference evidence="1 3" key="1">
    <citation type="journal article" date="2008" name="Science">
        <title>The Physcomitrella genome reveals evolutionary insights into the conquest of land by plants.</title>
        <authorList>
            <person name="Rensing S."/>
            <person name="Lang D."/>
            <person name="Zimmer A."/>
            <person name="Terry A."/>
            <person name="Salamov A."/>
            <person name="Shapiro H."/>
            <person name="Nishiyama T."/>
            <person name="Perroud P.-F."/>
            <person name="Lindquist E."/>
            <person name="Kamisugi Y."/>
            <person name="Tanahashi T."/>
            <person name="Sakakibara K."/>
            <person name="Fujita T."/>
            <person name="Oishi K."/>
            <person name="Shin-I T."/>
            <person name="Kuroki Y."/>
            <person name="Toyoda A."/>
            <person name="Suzuki Y."/>
            <person name="Hashimoto A."/>
            <person name="Yamaguchi K."/>
            <person name="Sugano A."/>
            <person name="Kohara Y."/>
            <person name="Fujiyama A."/>
            <person name="Anterola A."/>
            <person name="Aoki S."/>
            <person name="Ashton N."/>
            <person name="Barbazuk W.B."/>
            <person name="Barker E."/>
            <person name="Bennetzen J."/>
            <person name="Bezanilla M."/>
            <person name="Blankenship R."/>
            <person name="Cho S.H."/>
            <person name="Dutcher S."/>
            <person name="Estelle M."/>
            <person name="Fawcett J.A."/>
            <person name="Gundlach H."/>
            <person name="Hanada K."/>
            <person name="Heyl A."/>
            <person name="Hicks K.A."/>
            <person name="Hugh J."/>
            <person name="Lohr M."/>
            <person name="Mayer K."/>
            <person name="Melkozernov A."/>
            <person name="Murata T."/>
            <person name="Nelson D."/>
            <person name="Pils B."/>
            <person name="Prigge M."/>
            <person name="Reiss B."/>
            <person name="Renner T."/>
            <person name="Rombauts S."/>
            <person name="Rushton P."/>
            <person name="Sanderfoot A."/>
            <person name="Schween G."/>
            <person name="Shiu S.-H."/>
            <person name="Stueber K."/>
            <person name="Theodoulou F.L."/>
            <person name="Tu H."/>
            <person name="Van de Peer Y."/>
            <person name="Verrier P.J."/>
            <person name="Waters E."/>
            <person name="Wood A."/>
            <person name="Yang L."/>
            <person name="Cove D."/>
            <person name="Cuming A."/>
            <person name="Hasebe M."/>
            <person name="Lucas S."/>
            <person name="Mishler D.B."/>
            <person name="Reski R."/>
            <person name="Grigoriev I."/>
            <person name="Quatrano R.S."/>
            <person name="Boore J.L."/>
        </authorList>
    </citation>
    <scope>NUCLEOTIDE SEQUENCE [LARGE SCALE GENOMIC DNA]</scope>
    <source>
        <strain evidence="2 3">cv. Gransden 2004</strain>
    </source>
</reference>
<reference evidence="1 3" key="2">
    <citation type="journal article" date="2018" name="Plant J.">
        <title>The Physcomitrella patens chromosome-scale assembly reveals moss genome structure and evolution.</title>
        <authorList>
            <person name="Lang D."/>
            <person name="Ullrich K.K."/>
            <person name="Murat F."/>
            <person name="Fuchs J."/>
            <person name="Jenkins J."/>
            <person name="Haas F.B."/>
            <person name="Piednoel M."/>
            <person name="Gundlach H."/>
            <person name="Van Bel M."/>
            <person name="Meyberg R."/>
            <person name="Vives C."/>
            <person name="Morata J."/>
            <person name="Symeonidi A."/>
            <person name="Hiss M."/>
            <person name="Muchero W."/>
            <person name="Kamisugi Y."/>
            <person name="Saleh O."/>
            <person name="Blanc G."/>
            <person name="Decker E.L."/>
            <person name="van Gessel N."/>
            <person name="Grimwood J."/>
            <person name="Hayes R.D."/>
            <person name="Graham S.W."/>
            <person name="Gunter L.E."/>
            <person name="McDaniel S.F."/>
            <person name="Hoernstein S.N.W."/>
            <person name="Larsson A."/>
            <person name="Li F.W."/>
            <person name="Perroud P.F."/>
            <person name="Phillips J."/>
            <person name="Ranjan P."/>
            <person name="Rokshar D.S."/>
            <person name="Rothfels C.J."/>
            <person name="Schneider L."/>
            <person name="Shu S."/>
            <person name="Stevenson D.W."/>
            <person name="Thummler F."/>
            <person name="Tillich M."/>
            <person name="Villarreal Aguilar J.C."/>
            <person name="Widiez T."/>
            <person name="Wong G.K."/>
            <person name="Wymore A."/>
            <person name="Zhang Y."/>
            <person name="Zimmer A.D."/>
            <person name="Quatrano R.S."/>
            <person name="Mayer K.F.X."/>
            <person name="Goodstein D."/>
            <person name="Casacuberta J.M."/>
            <person name="Vandepoele K."/>
            <person name="Reski R."/>
            <person name="Cuming A.C."/>
            <person name="Tuskan G.A."/>
            <person name="Maumus F."/>
            <person name="Salse J."/>
            <person name="Schmutz J."/>
            <person name="Rensing S.A."/>
        </authorList>
    </citation>
    <scope>NUCLEOTIDE SEQUENCE [LARGE SCALE GENOMIC DNA]</scope>
    <source>
        <strain evidence="2 3">cv. Gransden 2004</strain>
    </source>
</reference>
<dbReference type="InParanoid" id="A0A2K1IJ14"/>
<evidence type="ECO:0000313" key="1">
    <source>
        <dbReference type="EMBL" id="PNR29264.1"/>
    </source>
</evidence>
<dbReference type="EMBL" id="ABEU02000023">
    <property type="protein sequence ID" value="PNR29264.1"/>
    <property type="molecule type" value="Genomic_DNA"/>
</dbReference>
<dbReference type="AlphaFoldDB" id="A0A2K1IJ14"/>
<accession>A0A2K1IJ14</accession>
<dbReference type="EnsemblPlants" id="Pp3c23_11800V3.1">
    <property type="protein sequence ID" value="PAC:32948761.CDS.1"/>
    <property type="gene ID" value="Pp3c23_11800"/>
</dbReference>
<gene>
    <name evidence="1" type="ORF">PHYPA_027956</name>
</gene>
<dbReference type="Proteomes" id="UP000006727">
    <property type="component" value="Chromosome 23"/>
</dbReference>
<name>A0A2K1IJ14_PHYPA</name>
<sequence length="50" mass="5836">MASREAITYGIVVAKEKKDIFDKHVEMENLWNHAITNMDKKKQQGKNCSR</sequence>
<dbReference type="Gramene" id="Pp3c23_11800V3.2">
    <property type="protein sequence ID" value="PAC:32948762.CDS.1"/>
    <property type="gene ID" value="Pp3c23_11800"/>
</dbReference>
<keyword evidence="3" id="KW-1185">Reference proteome</keyword>
<proteinExistence type="predicted"/>